<proteinExistence type="predicted"/>
<dbReference type="Proteomes" id="UP000187203">
    <property type="component" value="Unassembled WGS sequence"/>
</dbReference>
<evidence type="ECO:0000313" key="3">
    <source>
        <dbReference type="Proteomes" id="UP000187203"/>
    </source>
</evidence>
<dbReference type="EMBL" id="AWUE01021419">
    <property type="protein sequence ID" value="OMO62259.1"/>
    <property type="molecule type" value="Genomic_DNA"/>
</dbReference>
<gene>
    <name evidence="2" type="ORF">COLO4_33158</name>
</gene>
<keyword evidence="3" id="KW-1185">Reference proteome</keyword>
<name>A0A1R3GW08_9ROSI</name>
<sequence length="48" mass="5474">MAETDRLGTSGKGYGESIGVLRKSDPSESWRWRSFVFVRKVNLGKTQR</sequence>
<protein>
    <submittedName>
        <fullName evidence="2">Uncharacterized protein</fullName>
    </submittedName>
</protein>
<evidence type="ECO:0000256" key="1">
    <source>
        <dbReference type="SAM" id="MobiDB-lite"/>
    </source>
</evidence>
<feature type="region of interest" description="Disordered" evidence="1">
    <location>
        <begin position="1"/>
        <end position="28"/>
    </location>
</feature>
<evidence type="ECO:0000313" key="2">
    <source>
        <dbReference type="EMBL" id="OMO62259.1"/>
    </source>
</evidence>
<accession>A0A1R3GW08</accession>
<organism evidence="2 3">
    <name type="scientific">Corchorus olitorius</name>
    <dbReference type="NCBI Taxonomy" id="93759"/>
    <lineage>
        <taxon>Eukaryota</taxon>
        <taxon>Viridiplantae</taxon>
        <taxon>Streptophyta</taxon>
        <taxon>Embryophyta</taxon>
        <taxon>Tracheophyta</taxon>
        <taxon>Spermatophyta</taxon>
        <taxon>Magnoliopsida</taxon>
        <taxon>eudicotyledons</taxon>
        <taxon>Gunneridae</taxon>
        <taxon>Pentapetalae</taxon>
        <taxon>rosids</taxon>
        <taxon>malvids</taxon>
        <taxon>Malvales</taxon>
        <taxon>Malvaceae</taxon>
        <taxon>Grewioideae</taxon>
        <taxon>Apeibeae</taxon>
        <taxon>Corchorus</taxon>
    </lineage>
</organism>
<reference evidence="3" key="1">
    <citation type="submission" date="2013-09" db="EMBL/GenBank/DDBJ databases">
        <title>Corchorus olitorius genome sequencing.</title>
        <authorList>
            <person name="Alam M."/>
            <person name="Haque M.S."/>
            <person name="Islam M.S."/>
            <person name="Emdad E.M."/>
            <person name="Islam M.M."/>
            <person name="Ahmed B."/>
            <person name="Halim A."/>
            <person name="Hossen Q.M.M."/>
            <person name="Hossain M.Z."/>
            <person name="Ahmed R."/>
            <person name="Khan M.M."/>
            <person name="Islam R."/>
            <person name="Rashid M.M."/>
            <person name="Khan S.A."/>
            <person name="Rahman M.S."/>
            <person name="Alam M."/>
            <person name="Yahiya A.S."/>
            <person name="Khan M.S."/>
            <person name="Azam M.S."/>
            <person name="Haque T."/>
            <person name="Lashkar M.Z.H."/>
            <person name="Akhand A.I."/>
            <person name="Morshed G."/>
            <person name="Roy S."/>
            <person name="Uddin K.S."/>
            <person name="Rabeya T."/>
            <person name="Hossain A.S."/>
            <person name="Chowdhury A."/>
            <person name="Snigdha A.R."/>
            <person name="Mortoza M.S."/>
            <person name="Matin S.A."/>
            <person name="Hoque S.M.E."/>
            <person name="Islam M.K."/>
            <person name="Roy D.K."/>
            <person name="Haider R."/>
            <person name="Moosa M.M."/>
            <person name="Elias S.M."/>
            <person name="Hasan A.M."/>
            <person name="Jahan S."/>
            <person name="Shafiuddin M."/>
            <person name="Mahmood N."/>
            <person name="Shommy N.S."/>
        </authorList>
    </citation>
    <scope>NUCLEOTIDE SEQUENCE [LARGE SCALE GENOMIC DNA]</scope>
    <source>
        <strain evidence="3">cv. O-4</strain>
    </source>
</reference>
<dbReference type="AlphaFoldDB" id="A0A1R3GW08"/>
<comment type="caution">
    <text evidence="2">The sequence shown here is derived from an EMBL/GenBank/DDBJ whole genome shotgun (WGS) entry which is preliminary data.</text>
</comment>